<reference evidence="2" key="1">
    <citation type="journal article" date="2020" name="Stud. Mycol.">
        <title>101 Dothideomycetes genomes: a test case for predicting lifestyles and emergence of pathogens.</title>
        <authorList>
            <person name="Haridas S."/>
            <person name="Albert R."/>
            <person name="Binder M."/>
            <person name="Bloem J."/>
            <person name="Labutti K."/>
            <person name="Salamov A."/>
            <person name="Andreopoulos B."/>
            <person name="Baker S."/>
            <person name="Barry K."/>
            <person name="Bills G."/>
            <person name="Bluhm B."/>
            <person name="Cannon C."/>
            <person name="Castanera R."/>
            <person name="Culley D."/>
            <person name="Daum C."/>
            <person name="Ezra D."/>
            <person name="Gonzalez J."/>
            <person name="Henrissat B."/>
            <person name="Kuo A."/>
            <person name="Liang C."/>
            <person name="Lipzen A."/>
            <person name="Lutzoni F."/>
            <person name="Magnuson J."/>
            <person name="Mondo S."/>
            <person name="Nolan M."/>
            <person name="Ohm R."/>
            <person name="Pangilinan J."/>
            <person name="Park H.-J."/>
            <person name="Ramirez L."/>
            <person name="Alfaro M."/>
            <person name="Sun H."/>
            <person name="Tritt A."/>
            <person name="Yoshinaga Y."/>
            <person name="Zwiers L.-H."/>
            <person name="Turgeon B."/>
            <person name="Goodwin S."/>
            <person name="Spatafora J."/>
            <person name="Crous P."/>
            <person name="Grigoriev I."/>
        </authorList>
    </citation>
    <scope>NUCLEOTIDE SEQUENCE</scope>
    <source>
        <strain evidence="2">CBS 116435</strain>
    </source>
</reference>
<evidence type="ECO:0000313" key="3">
    <source>
        <dbReference type="Proteomes" id="UP000799441"/>
    </source>
</evidence>
<dbReference type="InterPro" id="IPR025659">
    <property type="entry name" value="Tubby-like_C"/>
</dbReference>
<comment type="caution">
    <text evidence="2">The sequence shown here is derived from an EMBL/GenBank/DDBJ whole genome shotgun (WGS) entry which is preliminary data.</text>
</comment>
<comment type="similarity">
    <text evidence="1">Belongs to the LOR family.</text>
</comment>
<evidence type="ECO:0000313" key="2">
    <source>
        <dbReference type="EMBL" id="KAF2723656.1"/>
    </source>
</evidence>
<dbReference type="InterPro" id="IPR007612">
    <property type="entry name" value="LOR"/>
</dbReference>
<dbReference type="Pfam" id="PF04525">
    <property type="entry name" value="LOR"/>
    <property type="match status" value="1"/>
</dbReference>
<dbReference type="AlphaFoldDB" id="A0A9P4QEY8"/>
<keyword evidence="3" id="KW-1185">Reference proteome</keyword>
<dbReference type="SUPFAM" id="SSF54518">
    <property type="entry name" value="Tubby C-terminal domain-like"/>
    <property type="match status" value="1"/>
</dbReference>
<organism evidence="2 3">
    <name type="scientific">Polychaeton citri CBS 116435</name>
    <dbReference type="NCBI Taxonomy" id="1314669"/>
    <lineage>
        <taxon>Eukaryota</taxon>
        <taxon>Fungi</taxon>
        <taxon>Dikarya</taxon>
        <taxon>Ascomycota</taxon>
        <taxon>Pezizomycotina</taxon>
        <taxon>Dothideomycetes</taxon>
        <taxon>Dothideomycetidae</taxon>
        <taxon>Capnodiales</taxon>
        <taxon>Capnodiaceae</taxon>
        <taxon>Polychaeton</taxon>
    </lineage>
</organism>
<evidence type="ECO:0008006" key="4">
    <source>
        <dbReference type="Google" id="ProtNLM"/>
    </source>
</evidence>
<gene>
    <name evidence="2" type="ORF">K431DRAFT_301555</name>
</gene>
<dbReference type="EMBL" id="MU003775">
    <property type="protein sequence ID" value="KAF2723656.1"/>
    <property type="molecule type" value="Genomic_DNA"/>
</dbReference>
<dbReference type="OrthoDB" id="97518at2759"/>
<sequence>MPQDAVPQLSPLETPIAVRPDYIAELPTTIVIQQREYTSLGRDYVVRNKETGSLLLSVKASSVSKSQRRTFEDVSGSPLFDLRRHYWSKAKHWYLYRPGESDDSLMTANIRWSMLLGLTLTVRNMAAEGSGVDIDVRELGWHGVNTTIRMGSKDVATMSRTAADGTSSEGVLERMSPKKRPIWTIHVAQGFDLSLAAVIGVMCAEHYPEYHFVVA</sequence>
<dbReference type="Proteomes" id="UP000799441">
    <property type="component" value="Unassembled WGS sequence"/>
</dbReference>
<name>A0A9P4QEY8_9PEZI</name>
<evidence type="ECO:0000256" key="1">
    <source>
        <dbReference type="ARBA" id="ARBA00005437"/>
    </source>
</evidence>
<proteinExistence type="inferred from homology"/>
<accession>A0A9P4QEY8</accession>
<dbReference type="Gene3D" id="2.40.160.200">
    <property type="entry name" value="LURP1-related"/>
    <property type="match status" value="1"/>
</dbReference>
<protein>
    <recommendedName>
        <fullName evidence="4">Tubby C-terminal domain-containing protein</fullName>
    </recommendedName>
</protein>
<dbReference type="InterPro" id="IPR038595">
    <property type="entry name" value="LOR_sf"/>
</dbReference>